<sequence>MGTFTKSFGASGGYIAGSKTLIDRLRVCSYSGAYAESISPPVLTQIIVTMASIMSADTGGTIVNSNTHKLGLHSSASSSSSTIQQETQYHHPGSIPQCYLPQ</sequence>
<protein>
    <recommendedName>
        <fullName evidence="3">serine C-palmitoyltransferase</fullName>
        <ecNumber evidence="3">2.3.1.50</ecNumber>
    </recommendedName>
</protein>
<evidence type="ECO:0000256" key="8">
    <source>
        <dbReference type="SAM" id="MobiDB-lite"/>
    </source>
</evidence>
<evidence type="ECO:0000256" key="3">
    <source>
        <dbReference type="ARBA" id="ARBA00013220"/>
    </source>
</evidence>
<dbReference type="PANTHER" id="PTHR13693">
    <property type="entry name" value="CLASS II AMINOTRANSFERASE/8-AMINO-7-OXONONANOATE SYNTHASE"/>
    <property type="match status" value="1"/>
</dbReference>
<keyword evidence="5 7" id="KW-0663">Pyridoxal phosphate</keyword>
<dbReference type="InterPro" id="IPR050087">
    <property type="entry name" value="AON_synthase_class-II"/>
</dbReference>
<dbReference type="Gene3D" id="3.40.640.10">
    <property type="entry name" value="Type I PLP-dependent aspartate aminotransferase-like (Major domain)"/>
    <property type="match status" value="1"/>
</dbReference>
<comment type="cofactor">
    <cofactor evidence="1 7">
        <name>pyridoxal 5'-phosphate</name>
        <dbReference type="ChEBI" id="CHEBI:597326"/>
    </cofactor>
</comment>
<evidence type="ECO:0000256" key="5">
    <source>
        <dbReference type="ARBA" id="ARBA00022898"/>
    </source>
</evidence>
<dbReference type="GO" id="GO:0004758">
    <property type="term" value="F:serine C-palmitoyltransferase activity"/>
    <property type="evidence" value="ECO:0007669"/>
    <property type="project" value="UniProtKB-EC"/>
</dbReference>
<organism evidence="10 11">
    <name type="scientific">Collybiopsis luxurians FD-317 M1</name>
    <dbReference type="NCBI Taxonomy" id="944289"/>
    <lineage>
        <taxon>Eukaryota</taxon>
        <taxon>Fungi</taxon>
        <taxon>Dikarya</taxon>
        <taxon>Basidiomycota</taxon>
        <taxon>Agaricomycotina</taxon>
        <taxon>Agaricomycetes</taxon>
        <taxon>Agaricomycetidae</taxon>
        <taxon>Agaricales</taxon>
        <taxon>Marasmiineae</taxon>
        <taxon>Omphalotaceae</taxon>
        <taxon>Collybiopsis</taxon>
        <taxon>Collybiopsis luxurians</taxon>
    </lineage>
</organism>
<dbReference type="InterPro" id="IPR015424">
    <property type="entry name" value="PyrdxlP-dep_Trfase"/>
</dbReference>
<dbReference type="GO" id="GO:0017059">
    <property type="term" value="C:serine palmitoyltransferase complex"/>
    <property type="evidence" value="ECO:0007669"/>
    <property type="project" value="TreeGrafter"/>
</dbReference>
<proteinExistence type="inferred from homology"/>
<dbReference type="Gene3D" id="3.90.1150.10">
    <property type="entry name" value="Aspartate Aminotransferase, domain 1"/>
    <property type="match status" value="1"/>
</dbReference>
<dbReference type="GO" id="GO:0030170">
    <property type="term" value="F:pyridoxal phosphate binding"/>
    <property type="evidence" value="ECO:0007669"/>
    <property type="project" value="InterPro"/>
</dbReference>
<dbReference type="AlphaFoldDB" id="A0A0D0BUS4"/>
<evidence type="ECO:0000313" key="11">
    <source>
        <dbReference type="Proteomes" id="UP000053593"/>
    </source>
</evidence>
<dbReference type="PANTHER" id="PTHR13693:SF3">
    <property type="entry name" value="LD36009P"/>
    <property type="match status" value="1"/>
</dbReference>
<keyword evidence="11" id="KW-1185">Reference proteome</keyword>
<evidence type="ECO:0000256" key="4">
    <source>
        <dbReference type="ARBA" id="ARBA00022679"/>
    </source>
</evidence>
<dbReference type="GO" id="GO:0046512">
    <property type="term" value="P:sphingosine biosynthetic process"/>
    <property type="evidence" value="ECO:0007669"/>
    <property type="project" value="TreeGrafter"/>
</dbReference>
<dbReference type="OrthoDB" id="65434at2759"/>
<dbReference type="PROSITE" id="PS00599">
    <property type="entry name" value="AA_TRANSFER_CLASS_2"/>
    <property type="match status" value="1"/>
</dbReference>
<dbReference type="GO" id="GO:0046513">
    <property type="term" value="P:ceramide biosynthetic process"/>
    <property type="evidence" value="ECO:0007669"/>
    <property type="project" value="TreeGrafter"/>
</dbReference>
<name>A0A0D0BUS4_9AGAR</name>
<dbReference type="GO" id="GO:0016020">
    <property type="term" value="C:membrane"/>
    <property type="evidence" value="ECO:0007669"/>
    <property type="project" value="GOC"/>
</dbReference>
<evidence type="ECO:0000256" key="2">
    <source>
        <dbReference type="ARBA" id="ARBA00008392"/>
    </source>
</evidence>
<evidence type="ECO:0000256" key="6">
    <source>
        <dbReference type="ARBA" id="ARBA00048528"/>
    </source>
</evidence>
<gene>
    <name evidence="10" type="ORF">GYMLUDRAFT_77466</name>
</gene>
<evidence type="ECO:0000313" key="10">
    <source>
        <dbReference type="EMBL" id="KIK53329.1"/>
    </source>
</evidence>
<feature type="domain" description="Aminotransferase class I/classII large" evidence="9">
    <location>
        <begin position="1"/>
        <end position="47"/>
    </location>
</feature>
<dbReference type="InterPro" id="IPR001917">
    <property type="entry name" value="Aminotrans_II_pyridoxalP_BS"/>
</dbReference>
<dbReference type="Proteomes" id="UP000053593">
    <property type="component" value="Unassembled WGS sequence"/>
</dbReference>
<keyword evidence="4" id="KW-0808">Transferase</keyword>
<dbReference type="EC" id="2.3.1.50" evidence="3"/>
<accession>A0A0D0BUS4</accession>
<dbReference type="InterPro" id="IPR015421">
    <property type="entry name" value="PyrdxlP-dep_Trfase_major"/>
</dbReference>
<evidence type="ECO:0000256" key="7">
    <source>
        <dbReference type="RuleBase" id="RU003693"/>
    </source>
</evidence>
<reference evidence="10 11" key="1">
    <citation type="submission" date="2014-04" db="EMBL/GenBank/DDBJ databases">
        <title>Evolutionary Origins and Diversification of the Mycorrhizal Mutualists.</title>
        <authorList>
            <consortium name="DOE Joint Genome Institute"/>
            <consortium name="Mycorrhizal Genomics Consortium"/>
            <person name="Kohler A."/>
            <person name="Kuo A."/>
            <person name="Nagy L.G."/>
            <person name="Floudas D."/>
            <person name="Copeland A."/>
            <person name="Barry K.W."/>
            <person name="Cichocki N."/>
            <person name="Veneault-Fourrey C."/>
            <person name="LaButti K."/>
            <person name="Lindquist E.A."/>
            <person name="Lipzen A."/>
            <person name="Lundell T."/>
            <person name="Morin E."/>
            <person name="Murat C."/>
            <person name="Riley R."/>
            <person name="Ohm R."/>
            <person name="Sun H."/>
            <person name="Tunlid A."/>
            <person name="Henrissat B."/>
            <person name="Grigoriev I.V."/>
            <person name="Hibbett D.S."/>
            <person name="Martin F."/>
        </authorList>
    </citation>
    <scope>NUCLEOTIDE SEQUENCE [LARGE SCALE GENOMIC DNA]</scope>
    <source>
        <strain evidence="10 11">FD-317 M1</strain>
    </source>
</reference>
<dbReference type="EMBL" id="KN834830">
    <property type="protein sequence ID" value="KIK53329.1"/>
    <property type="molecule type" value="Genomic_DNA"/>
</dbReference>
<feature type="region of interest" description="Disordered" evidence="8">
    <location>
        <begin position="73"/>
        <end position="95"/>
    </location>
</feature>
<comment type="similarity">
    <text evidence="2 7">Belongs to the class-II pyridoxal-phosphate-dependent aminotransferase family.</text>
</comment>
<dbReference type="InterPro" id="IPR015422">
    <property type="entry name" value="PyrdxlP-dep_Trfase_small"/>
</dbReference>
<dbReference type="InterPro" id="IPR004839">
    <property type="entry name" value="Aminotransferase_I/II_large"/>
</dbReference>
<dbReference type="HOGENOM" id="CLU_2277830_0_0_1"/>
<evidence type="ECO:0000259" key="9">
    <source>
        <dbReference type="Pfam" id="PF00155"/>
    </source>
</evidence>
<comment type="catalytic activity">
    <reaction evidence="6">
        <text>L-serine + hexadecanoyl-CoA + H(+) = 3-oxosphinganine + CO2 + CoA</text>
        <dbReference type="Rhea" id="RHEA:14761"/>
        <dbReference type="ChEBI" id="CHEBI:15378"/>
        <dbReference type="ChEBI" id="CHEBI:16526"/>
        <dbReference type="ChEBI" id="CHEBI:33384"/>
        <dbReference type="ChEBI" id="CHEBI:57287"/>
        <dbReference type="ChEBI" id="CHEBI:57379"/>
        <dbReference type="ChEBI" id="CHEBI:58299"/>
        <dbReference type="EC" id="2.3.1.50"/>
    </reaction>
</comment>
<evidence type="ECO:0000256" key="1">
    <source>
        <dbReference type="ARBA" id="ARBA00001933"/>
    </source>
</evidence>
<dbReference type="Pfam" id="PF00155">
    <property type="entry name" value="Aminotran_1_2"/>
    <property type="match status" value="1"/>
</dbReference>
<dbReference type="SUPFAM" id="SSF53383">
    <property type="entry name" value="PLP-dependent transferases"/>
    <property type="match status" value="1"/>
</dbReference>